<sequence>MNKTANQSYSSAFAPARRLARHAVGGFTLVELLAVIAIIGVLTALTMSAIGHARSSATKVREVVAARSLMQAYLLTPADNKGVLLPQSGAYSQASTNEAGQVITLAITAAAWPHRLRAYLGDRFKGTLYLDEQGEYYDELMTQSPGTMRDYALIRSPSFGMNGQFVGGSGAMMVDPPIRRLAQAASPAKLIAFVSAHDRTLNEKSGFWRVAAPVYGWPAAELTSIPDQKSQDAAYGYVAFRHKGQAVVAYLDGHVETNTSGELRDMRRWSDEAFRADNPNYVPAAMP</sequence>
<dbReference type="OrthoDB" id="182906at2"/>
<dbReference type="Proteomes" id="UP000315648">
    <property type="component" value="Unassembled WGS sequence"/>
</dbReference>
<gene>
    <name evidence="2" type="ORF">FPL22_00405</name>
</gene>
<evidence type="ECO:0000313" key="2">
    <source>
        <dbReference type="EMBL" id="TSJ77800.1"/>
    </source>
</evidence>
<proteinExistence type="predicted"/>
<dbReference type="EMBL" id="VMBG01000001">
    <property type="protein sequence ID" value="TSJ77800.1"/>
    <property type="molecule type" value="Genomic_DNA"/>
</dbReference>
<feature type="transmembrane region" description="Helical" evidence="1">
    <location>
        <begin position="32"/>
        <end position="51"/>
    </location>
</feature>
<evidence type="ECO:0000256" key="1">
    <source>
        <dbReference type="SAM" id="Phobius"/>
    </source>
</evidence>
<keyword evidence="1" id="KW-0472">Membrane</keyword>
<keyword evidence="1" id="KW-1133">Transmembrane helix</keyword>
<dbReference type="InterPro" id="IPR045584">
    <property type="entry name" value="Pilin-like"/>
</dbReference>
<dbReference type="Pfam" id="PF07963">
    <property type="entry name" value="N_methyl"/>
    <property type="match status" value="1"/>
</dbReference>
<dbReference type="SUPFAM" id="SSF54523">
    <property type="entry name" value="Pili subunits"/>
    <property type="match status" value="1"/>
</dbReference>
<dbReference type="RefSeq" id="WP_144228142.1">
    <property type="nucleotide sequence ID" value="NZ_CBCRVV010000001.1"/>
</dbReference>
<comment type="caution">
    <text evidence="2">The sequence shown here is derived from an EMBL/GenBank/DDBJ whole genome shotgun (WGS) entry which is preliminary data.</text>
</comment>
<dbReference type="PROSITE" id="PS00409">
    <property type="entry name" value="PROKAR_NTER_METHYL"/>
    <property type="match status" value="1"/>
</dbReference>
<dbReference type="AlphaFoldDB" id="A0A556QMB8"/>
<protein>
    <submittedName>
        <fullName evidence="2">Type II secretion system protein</fullName>
    </submittedName>
</protein>
<keyword evidence="1" id="KW-0812">Transmembrane</keyword>
<reference evidence="2 3" key="1">
    <citation type="submission" date="2019-07" db="EMBL/GenBank/DDBJ databases">
        <title>Description of 53C-WASEF.</title>
        <authorList>
            <person name="Pitt A."/>
            <person name="Hahn M.W."/>
        </authorList>
    </citation>
    <scope>NUCLEOTIDE SEQUENCE [LARGE SCALE GENOMIC DNA]</scope>
    <source>
        <strain evidence="2 3">53C-WASEF</strain>
    </source>
</reference>
<keyword evidence="3" id="KW-1185">Reference proteome</keyword>
<evidence type="ECO:0000313" key="3">
    <source>
        <dbReference type="Proteomes" id="UP000315648"/>
    </source>
</evidence>
<name>A0A556QMB8_9BACT</name>
<organism evidence="2 3">
    <name type="scientific">Rariglobus hedericola</name>
    <dbReference type="NCBI Taxonomy" id="2597822"/>
    <lineage>
        <taxon>Bacteria</taxon>
        <taxon>Pseudomonadati</taxon>
        <taxon>Verrucomicrobiota</taxon>
        <taxon>Opitutia</taxon>
        <taxon>Opitutales</taxon>
        <taxon>Opitutaceae</taxon>
        <taxon>Rariglobus</taxon>
    </lineage>
</organism>
<dbReference type="InterPro" id="IPR012902">
    <property type="entry name" value="N_methyl_site"/>
</dbReference>
<dbReference type="NCBIfam" id="TIGR02532">
    <property type="entry name" value="IV_pilin_GFxxxE"/>
    <property type="match status" value="1"/>
</dbReference>
<dbReference type="Gene3D" id="3.30.700.10">
    <property type="entry name" value="Glycoprotein, Type 4 Pilin"/>
    <property type="match status" value="1"/>
</dbReference>
<accession>A0A556QMB8</accession>